<organism evidence="1 2">
    <name type="scientific">Dyella acidisoli</name>
    <dbReference type="NCBI Taxonomy" id="1867834"/>
    <lineage>
        <taxon>Bacteria</taxon>
        <taxon>Pseudomonadati</taxon>
        <taxon>Pseudomonadota</taxon>
        <taxon>Gammaproteobacteria</taxon>
        <taxon>Lysobacterales</taxon>
        <taxon>Rhodanobacteraceae</taxon>
        <taxon>Dyella</taxon>
    </lineage>
</organism>
<comment type="caution">
    <text evidence="1">The sequence shown here is derived from an EMBL/GenBank/DDBJ whole genome shotgun (WGS) entry which is preliminary data.</text>
</comment>
<dbReference type="Proteomes" id="UP001156670">
    <property type="component" value="Unassembled WGS sequence"/>
</dbReference>
<evidence type="ECO:0000313" key="1">
    <source>
        <dbReference type="EMBL" id="GLQ93726.1"/>
    </source>
</evidence>
<evidence type="ECO:0000313" key="2">
    <source>
        <dbReference type="Proteomes" id="UP001156670"/>
    </source>
</evidence>
<reference evidence="2" key="1">
    <citation type="journal article" date="2019" name="Int. J. Syst. Evol. Microbiol.">
        <title>The Global Catalogue of Microorganisms (GCM) 10K type strain sequencing project: providing services to taxonomists for standard genome sequencing and annotation.</title>
        <authorList>
            <consortium name="The Broad Institute Genomics Platform"/>
            <consortium name="The Broad Institute Genome Sequencing Center for Infectious Disease"/>
            <person name="Wu L."/>
            <person name="Ma J."/>
        </authorList>
    </citation>
    <scope>NUCLEOTIDE SEQUENCE [LARGE SCALE GENOMIC DNA]</scope>
    <source>
        <strain evidence="2">NBRC 111980</strain>
    </source>
</reference>
<protein>
    <submittedName>
        <fullName evidence="1">Uncharacterized protein</fullName>
    </submittedName>
</protein>
<sequence>MARPAALNSTQEAVSNFIKYQPSGYHARAPLTNQANKIATAINAATAKQTVSTTATRRKSAVSDWLVGKTIESVVFMEERNRR</sequence>
<name>A0ABQ5XT95_9GAMM</name>
<proteinExistence type="predicted"/>
<keyword evidence="2" id="KW-1185">Reference proteome</keyword>
<gene>
    <name evidence="1" type="ORF">GCM10007901_26770</name>
</gene>
<accession>A0ABQ5XT95</accession>
<dbReference type="EMBL" id="BSOB01000024">
    <property type="protein sequence ID" value="GLQ93726.1"/>
    <property type="molecule type" value="Genomic_DNA"/>
</dbReference>